<evidence type="ECO:0000313" key="2">
    <source>
        <dbReference type="Proteomes" id="UP000053477"/>
    </source>
</evidence>
<dbReference type="EMBL" id="KQ085927">
    <property type="protein sequence ID" value="KLO15638.1"/>
    <property type="molecule type" value="Genomic_DNA"/>
</dbReference>
<evidence type="ECO:0000313" key="1">
    <source>
        <dbReference type="EMBL" id="KLO15638.1"/>
    </source>
</evidence>
<gene>
    <name evidence="1" type="ORF">SCHPADRAFT_962928</name>
</gene>
<dbReference type="Proteomes" id="UP000053477">
    <property type="component" value="Unassembled WGS sequence"/>
</dbReference>
<organism evidence="1 2">
    <name type="scientific">Schizopora paradoxa</name>
    <dbReference type="NCBI Taxonomy" id="27342"/>
    <lineage>
        <taxon>Eukaryota</taxon>
        <taxon>Fungi</taxon>
        <taxon>Dikarya</taxon>
        <taxon>Basidiomycota</taxon>
        <taxon>Agaricomycotina</taxon>
        <taxon>Agaricomycetes</taxon>
        <taxon>Hymenochaetales</taxon>
        <taxon>Schizoporaceae</taxon>
        <taxon>Schizopora</taxon>
    </lineage>
</organism>
<dbReference type="InParanoid" id="A0A0H2S1J4"/>
<proteinExistence type="predicted"/>
<sequence>MVFDNANQLMQLACASMDVLRAINDLLQAPQLIGGEGTLETYSSEESKTYWLIFFLQNLCQSGDILAQLKFLQHLNKDTGGLLQGSLLKNEVLIAYLHLHHKFTFHSGGGHWIEKPWEDHHLDGEKLACFHEASVVLYYFYYGEPSEQLFAKQIIPNAMRLSRYSKMTFQAMASFYSDHIHIANPPLPLMGEAQAQATSKETHPILPMEFKLLSKSFCGLVLRRSWIMERKFGLGMEVIIHWISQDTIPFLLDTTNQE</sequence>
<reference evidence="1 2" key="1">
    <citation type="submission" date="2015-04" db="EMBL/GenBank/DDBJ databases">
        <title>Complete genome sequence of Schizopora paradoxa KUC8140, a cosmopolitan wood degrader in East Asia.</title>
        <authorList>
            <consortium name="DOE Joint Genome Institute"/>
            <person name="Min B."/>
            <person name="Park H."/>
            <person name="Jang Y."/>
            <person name="Kim J.-J."/>
            <person name="Kim K.H."/>
            <person name="Pangilinan J."/>
            <person name="Lipzen A."/>
            <person name="Riley R."/>
            <person name="Grigoriev I.V."/>
            <person name="Spatafora J.W."/>
            <person name="Choi I.-G."/>
        </authorList>
    </citation>
    <scope>NUCLEOTIDE SEQUENCE [LARGE SCALE GENOMIC DNA]</scope>
    <source>
        <strain evidence="1 2">KUC8140</strain>
    </source>
</reference>
<keyword evidence="2" id="KW-1185">Reference proteome</keyword>
<protein>
    <submittedName>
        <fullName evidence="1">Uncharacterized protein</fullName>
    </submittedName>
</protein>
<name>A0A0H2S1J4_9AGAM</name>
<accession>A0A0H2S1J4</accession>
<dbReference type="AlphaFoldDB" id="A0A0H2S1J4"/>